<dbReference type="InterPro" id="IPR007159">
    <property type="entry name" value="SpoVT-AbrB_dom"/>
</dbReference>
<evidence type="ECO:0000313" key="3">
    <source>
        <dbReference type="EMBL" id="STS91831.1"/>
    </source>
</evidence>
<comment type="caution">
    <text evidence="3">The sequence shown here is derived from an EMBL/GenBank/DDBJ whole genome shotgun (WGS) entry which is preliminary data.</text>
</comment>
<dbReference type="SUPFAM" id="SSF89447">
    <property type="entry name" value="AbrB/MazE/MraZ-like"/>
    <property type="match status" value="1"/>
</dbReference>
<dbReference type="EMBL" id="UGKR01000003">
    <property type="protein sequence ID" value="STS91831.1"/>
    <property type="molecule type" value="Genomic_DNA"/>
</dbReference>
<keyword evidence="1" id="KW-0238">DNA-binding</keyword>
<dbReference type="AlphaFoldDB" id="A0A7H4MND1"/>
<evidence type="ECO:0000259" key="2">
    <source>
        <dbReference type="PROSITE" id="PS51740"/>
    </source>
</evidence>
<evidence type="ECO:0000313" key="4">
    <source>
        <dbReference type="Proteomes" id="UP000254545"/>
    </source>
</evidence>
<evidence type="ECO:0000256" key="1">
    <source>
        <dbReference type="PROSITE-ProRule" id="PRU01076"/>
    </source>
</evidence>
<proteinExistence type="predicted"/>
<sequence length="109" mass="12157">MNLMSNSAQSTLDVILKYNIRRSSMYKTRLKKVGGSIMLAVPPAVLKALELSIDSEVGMTIDNGCLIIEPQKRPHYSLEELLAQCDPHAEMSEEDREWIDAPAVGKEIL</sequence>
<dbReference type="PROSITE" id="PS51740">
    <property type="entry name" value="SPOVT_ABRB"/>
    <property type="match status" value="1"/>
</dbReference>
<dbReference type="Gene3D" id="2.10.260.10">
    <property type="match status" value="1"/>
</dbReference>
<name>A0A7H4MND1_KLEVA</name>
<protein>
    <submittedName>
        <fullName evidence="3">Transcriptional regulator/antitoxin MazE</fullName>
    </submittedName>
</protein>
<dbReference type="SMART" id="SM00966">
    <property type="entry name" value="SpoVT_AbrB"/>
    <property type="match status" value="1"/>
</dbReference>
<reference evidence="3 4" key="1">
    <citation type="submission" date="2018-06" db="EMBL/GenBank/DDBJ databases">
        <authorList>
            <consortium name="Pathogen Informatics"/>
            <person name="Doyle S."/>
        </authorList>
    </citation>
    <scope>NUCLEOTIDE SEQUENCE [LARGE SCALE GENOMIC DNA]</scope>
    <source>
        <strain evidence="3 4">NCTC9177</strain>
    </source>
</reference>
<dbReference type="GO" id="GO:0097351">
    <property type="term" value="F:toxin sequestering activity"/>
    <property type="evidence" value="ECO:0007669"/>
    <property type="project" value="InterPro"/>
</dbReference>
<gene>
    <name evidence="3" type="primary">pemI</name>
    <name evidence="3" type="ORF">NCTC9177_05756</name>
</gene>
<dbReference type="InterPro" id="IPR039052">
    <property type="entry name" value="Antitox_PemI-like"/>
</dbReference>
<feature type="domain" description="SpoVT-AbrB" evidence="2">
    <location>
        <begin position="28"/>
        <end position="73"/>
    </location>
</feature>
<dbReference type="InterPro" id="IPR037914">
    <property type="entry name" value="SpoVT-AbrB_sf"/>
</dbReference>
<organism evidence="3 4">
    <name type="scientific">Klebsiella variicola</name>
    <dbReference type="NCBI Taxonomy" id="244366"/>
    <lineage>
        <taxon>Bacteria</taxon>
        <taxon>Pseudomonadati</taxon>
        <taxon>Pseudomonadota</taxon>
        <taxon>Gammaproteobacteria</taxon>
        <taxon>Enterobacterales</taxon>
        <taxon>Enterobacteriaceae</taxon>
        <taxon>Klebsiella/Raoultella group</taxon>
        <taxon>Klebsiella</taxon>
        <taxon>Klebsiella pneumoniae complex</taxon>
    </lineage>
</organism>
<dbReference type="Pfam" id="PF04014">
    <property type="entry name" value="MazE_antitoxin"/>
    <property type="match status" value="1"/>
</dbReference>
<dbReference type="GO" id="GO:0003677">
    <property type="term" value="F:DNA binding"/>
    <property type="evidence" value="ECO:0007669"/>
    <property type="project" value="UniProtKB-UniRule"/>
</dbReference>
<dbReference type="Proteomes" id="UP000254545">
    <property type="component" value="Unassembled WGS sequence"/>
</dbReference>
<dbReference type="PANTHER" id="PTHR40516:SF1">
    <property type="entry name" value="ANTITOXIN CHPS-RELATED"/>
    <property type="match status" value="1"/>
</dbReference>
<dbReference type="PANTHER" id="PTHR40516">
    <property type="entry name" value="ANTITOXIN CHPS-RELATED"/>
    <property type="match status" value="1"/>
</dbReference>
<accession>A0A7H4MND1</accession>